<dbReference type="PROSITE" id="PS50061">
    <property type="entry name" value="ETS_DOMAIN_3"/>
    <property type="match status" value="1"/>
</dbReference>
<feature type="domain" description="ETS" evidence="11">
    <location>
        <begin position="196"/>
        <end position="278"/>
    </location>
</feature>
<feature type="region of interest" description="Disordered" evidence="10">
    <location>
        <begin position="135"/>
        <end position="189"/>
    </location>
</feature>
<keyword evidence="4" id="KW-0805">Transcription regulation</keyword>
<keyword evidence="13" id="KW-1185">Reference proteome</keyword>
<dbReference type="SMART" id="SM00413">
    <property type="entry name" value="ETS"/>
    <property type="match status" value="1"/>
</dbReference>
<dbReference type="SUPFAM" id="SSF46785">
    <property type="entry name" value="Winged helix' DNA-binding domain"/>
    <property type="match status" value="1"/>
</dbReference>
<evidence type="ECO:0000256" key="9">
    <source>
        <dbReference type="RuleBase" id="RU004019"/>
    </source>
</evidence>
<organism evidence="12 13">
    <name type="scientific">Molossus molossus</name>
    <name type="common">Pallas' mastiff bat</name>
    <name type="synonym">Vespertilio molossus</name>
    <dbReference type="NCBI Taxonomy" id="27622"/>
    <lineage>
        <taxon>Eukaryota</taxon>
        <taxon>Metazoa</taxon>
        <taxon>Chordata</taxon>
        <taxon>Craniata</taxon>
        <taxon>Vertebrata</taxon>
        <taxon>Euteleostomi</taxon>
        <taxon>Mammalia</taxon>
        <taxon>Eutheria</taxon>
        <taxon>Laurasiatheria</taxon>
        <taxon>Chiroptera</taxon>
        <taxon>Yangochiroptera</taxon>
        <taxon>Molossidae</taxon>
        <taxon>Molossus</taxon>
    </lineage>
</organism>
<evidence type="ECO:0000256" key="3">
    <source>
        <dbReference type="ARBA" id="ARBA00022553"/>
    </source>
</evidence>
<keyword evidence="6" id="KW-0010">Activator</keyword>
<evidence type="ECO:0000256" key="7">
    <source>
        <dbReference type="ARBA" id="ARBA00023163"/>
    </source>
</evidence>
<dbReference type="PRINTS" id="PR00454">
    <property type="entry name" value="ETSDOMAIN"/>
</dbReference>
<comment type="similarity">
    <text evidence="2 9">Belongs to the ETS family.</text>
</comment>
<keyword evidence="8 9" id="KW-0539">Nucleus</keyword>
<feature type="compositionally biased region" description="Polar residues" evidence="10">
    <location>
        <begin position="170"/>
        <end position="179"/>
    </location>
</feature>
<reference evidence="12 13" key="1">
    <citation type="journal article" date="2020" name="Nature">
        <title>Six reference-quality genomes reveal evolution of bat adaptations.</title>
        <authorList>
            <person name="Jebb D."/>
            <person name="Huang Z."/>
            <person name="Pippel M."/>
            <person name="Hughes G.M."/>
            <person name="Lavrichenko K."/>
            <person name="Devanna P."/>
            <person name="Winkler S."/>
            <person name="Jermiin L.S."/>
            <person name="Skirmuntt E.C."/>
            <person name="Katzourakis A."/>
            <person name="Burkitt-Gray L."/>
            <person name="Ray D.A."/>
            <person name="Sullivan K.A.M."/>
            <person name="Roscito J.G."/>
            <person name="Kirilenko B.M."/>
            <person name="Davalos L.M."/>
            <person name="Corthals A.P."/>
            <person name="Power M.L."/>
            <person name="Jones G."/>
            <person name="Ransome R.D."/>
            <person name="Dechmann D.K.N."/>
            <person name="Locatelli A.G."/>
            <person name="Puechmaille S.J."/>
            <person name="Fedrigo O."/>
            <person name="Jarvis E.D."/>
            <person name="Hiller M."/>
            <person name="Vernes S.C."/>
            <person name="Myers E.W."/>
            <person name="Teeling E.C."/>
        </authorList>
    </citation>
    <scope>NUCLEOTIDE SEQUENCE [LARGE SCALE GENOMIC DNA]</scope>
    <source>
        <strain evidence="12">MMolMol1</strain>
        <tissue evidence="12">Muscle</tissue>
    </source>
</reference>
<keyword evidence="5 9" id="KW-0238">DNA-binding</keyword>
<protein>
    <submittedName>
        <fullName evidence="12">E74 like ETS transcription factor 2</fullName>
    </submittedName>
</protein>
<dbReference type="GO" id="GO:0000981">
    <property type="term" value="F:DNA-binding transcription factor activity, RNA polymerase II-specific"/>
    <property type="evidence" value="ECO:0007669"/>
    <property type="project" value="TreeGrafter"/>
</dbReference>
<evidence type="ECO:0000256" key="8">
    <source>
        <dbReference type="ARBA" id="ARBA00023242"/>
    </source>
</evidence>
<dbReference type="InterPro" id="IPR036388">
    <property type="entry name" value="WH-like_DNA-bd_sf"/>
</dbReference>
<feature type="compositionally biased region" description="Basic residues" evidence="10">
    <location>
        <begin position="159"/>
        <end position="169"/>
    </location>
</feature>
<keyword evidence="3" id="KW-0597">Phosphoprotein</keyword>
<gene>
    <name evidence="12" type="ORF">HJG59_004421</name>
</gene>
<dbReference type="GO" id="GO:0030154">
    <property type="term" value="P:cell differentiation"/>
    <property type="evidence" value="ECO:0007669"/>
    <property type="project" value="TreeGrafter"/>
</dbReference>
<dbReference type="PANTHER" id="PTHR11849">
    <property type="entry name" value="ETS"/>
    <property type="match status" value="1"/>
</dbReference>
<dbReference type="EMBL" id="JACASF010000004">
    <property type="protein sequence ID" value="KAF6479812.1"/>
    <property type="molecule type" value="Genomic_DNA"/>
</dbReference>
<dbReference type="Proteomes" id="UP000550707">
    <property type="component" value="Unassembled WGS sequence"/>
</dbReference>
<dbReference type="GO" id="GO:0005634">
    <property type="term" value="C:nucleus"/>
    <property type="evidence" value="ECO:0007669"/>
    <property type="project" value="UniProtKB-SubCell"/>
</dbReference>
<evidence type="ECO:0000259" key="11">
    <source>
        <dbReference type="PROSITE" id="PS50061"/>
    </source>
</evidence>
<evidence type="ECO:0000256" key="6">
    <source>
        <dbReference type="ARBA" id="ARBA00023159"/>
    </source>
</evidence>
<dbReference type="GO" id="GO:0045893">
    <property type="term" value="P:positive regulation of DNA-templated transcription"/>
    <property type="evidence" value="ECO:0007669"/>
    <property type="project" value="UniProtKB-ARBA"/>
</dbReference>
<evidence type="ECO:0000256" key="2">
    <source>
        <dbReference type="ARBA" id="ARBA00005562"/>
    </source>
</evidence>
<comment type="subcellular location">
    <subcellularLocation>
        <location evidence="1 9">Nucleus</location>
    </subcellularLocation>
</comment>
<dbReference type="Pfam" id="PF00178">
    <property type="entry name" value="Ets"/>
    <property type="match status" value="1"/>
</dbReference>
<evidence type="ECO:0000313" key="13">
    <source>
        <dbReference type="Proteomes" id="UP000550707"/>
    </source>
</evidence>
<evidence type="ECO:0000313" key="12">
    <source>
        <dbReference type="EMBL" id="KAF6479812.1"/>
    </source>
</evidence>
<dbReference type="GO" id="GO:0043565">
    <property type="term" value="F:sequence-specific DNA binding"/>
    <property type="evidence" value="ECO:0007669"/>
    <property type="project" value="InterPro"/>
</dbReference>
<evidence type="ECO:0000256" key="1">
    <source>
        <dbReference type="ARBA" id="ARBA00004123"/>
    </source>
</evidence>
<dbReference type="Gene3D" id="1.10.10.10">
    <property type="entry name" value="Winged helix-like DNA-binding domain superfamily/Winged helix DNA-binding domain"/>
    <property type="match status" value="1"/>
</dbReference>
<dbReference type="InterPro" id="IPR000418">
    <property type="entry name" value="Ets_dom"/>
</dbReference>
<evidence type="ECO:0000256" key="4">
    <source>
        <dbReference type="ARBA" id="ARBA00023015"/>
    </source>
</evidence>
<accession>A0A7J8I745</accession>
<dbReference type="Pfam" id="PF12310">
    <property type="entry name" value="Elf-1_N"/>
    <property type="match status" value="1"/>
</dbReference>
<sequence length="581" mass="62500">MTSAVVDSGGSVLELSSSGVENQEESGKVSECPAVIVEPVPSARLEQGYAAQVLVYDDETYMMQDVAEEQEVETENVETVEASVHSSNAHCTDKTIEAAEALLHMESPTCLRDSRSPEFIHAAMRPDVITETVVEVSTEESEPMDTSPIPTSPDSHEPMKKKKVGRKPKTQQSPISNGSPELGIKKKPREGKGNTTYLWEFLLDLLQDKNTCPRYIKWTQREKGIFKLVDSKAVSKLWGKHKNKPDMNYETMGRALRYYYQRGILAKVEGQRLVYQFKDMPKNIVVIDDDKSETCNEDLAAATDEKSLERVSLSAESLLKATSVRGGKNSSPLNCSRAEKGVARVVNITSPGHDVSSRSPTTTTSVSATAAPRTVRVAMQVPVVMTSLGQKISTVAVQSVNAGAPLITSTSPTTATSPKVVIQTIPTVMPASAENGDKITMQPAKIITIPATQLAQCQLQTKSNLTGSGSINIVGTPLAVRALTPVSIAHGAPVMRLSVPTQQASGQTPPRVISAVIKGPEVKSEAVAIKQEHDVKTLQLVQEEKPADGNKTVTHVVVVSAPSAIALPVTMKTEGLVTCEK</sequence>
<dbReference type="PROSITE" id="PS00345">
    <property type="entry name" value="ETS_DOMAIN_1"/>
    <property type="match status" value="1"/>
</dbReference>
<dbReference type="InterPro" id="IPR022084">
    <property type="entry name" value="TF_Elf_N"/>
</dbReference>
<dbReference type="PANTHER" id="PTHR11849:SF10">
    <property type="entry name" value="ETS-RELATED TRANSCRIPTION FACTOR ELF-2"/>
    <property type="match status" value="1"/>
</dbReference>
<dbReference type="AlphaFoldDB" id="A0A7J8I745"/>
<evidence type="ECO:0000256" key="10">
    <source>
        <dbReference type="SAM" id="MobiDB-lite"/>
    </source>
</evidence>
<keyword evidence="7" id="KW-0804">Transcription</keyword>
<proteinExistence type="inferred from homology"/>
<comment type="caution">
    <text evidence="12">The sequence shown here is derived from an EMBL/GenBank/DDBJ whole genome shotgun (WGS) entry which is preliminary data.</text>
</comment>
<dbReference type="FunFam" id="1.10.10.10:FF:000066">
    <property type="entry name" value="ETS-related transcription factor Elf-2 isoform X1"/>
    <property type="match status" value="1"/>
</dbReference>
<dbReference type="InterPro" id="IPR036390">
    <property type="entry name" value="WH_DNA-bd_sf"/>
</dbReference>
<evidence type="ECO:0000256" key="5">
    <source>
        <dbReference type="ARBA" id="ARBA00023125"/>
    </source>
</evidence>
<name>A0A7J8I745_MOLMO</name>
<feature type="region of interest" description="Disordered" evidence="10">
    <location>
        <begin position="1"/>
        <end position="29"/>
    </location>
</feature>
<dbReference type="InterPro" id="IPR046328">
    <property type="entry name" value="ETS_fam"/>
</dbReference>
<dbReference type="PROSITE" id="PS00346">
    <property type="entry name" value="ETS_DOMAIN_2"/>
    <property type="match status" value="1"/>
</dbReference>
<feature type="compositionally biased region" description="Low complexity" evidence="10">
    <location>
        <begin position="8"/>
        <end position="21"/>
    </location>
</feature>